<dbReference type="Pfam" id="PF01547">
    <property type="entry name" value="SBP_bac_1"/>
    <property type="match status" value="1"/>
</dbReference>
<evidence type="ECO:0000256" key="5">
    <source>
        <dbReference type="SAM" id="SignalP"/>
    </source>
</evidence>
<dbReference type="CDD" id="cd14747">
    <property type="entry name" value="PBP2_MalE"/>
    <property type="match status" value="1"/>
</dbReference>
<feature type="region of interest" description="Disordered" evidence="4">
    <location>
        <begin position="402"/>
        <end position="423"/>
    </location>
</feature>
<comment type="similarity">
    <text evidence="1">Belongs to the bacterial solute-binding protein 1 family.</text>
</comment>
<dbReference type="SUPFAM" id="SSF53850">
    <property type="entry name" value="Periplasmic binding protein-like II"/>
    <property type="match status" value="1"/>
</dbReference>
<evidence type="ECO:0000313" key="6">
    <source>
        <dbReference type="EMBL" id="MBE1484401.1"/>
    </source>
</evidence>
<organism evidence="6 7">
    <name type="scientific">Plantactinospora soyae</name>
    <dbReference type="NCBI Taxonomy" id="1544732"/>
    <lineage>
        <taxon>Bacteria</taxon>
        <taxon>Bacillati</taxon>
        <taxon>Actinomycetota</taxon>
        <taxon>Actinomycetes</taxon>
        <taxon>Micromonosporales</taxon>
        <taxon>Micromonosporaceae</taxon>
        <taxon>Plantactinospora</taxon>
    </lineage>
</organism>
<keyword evidence="3 5" id="KW-0732">Signal</keyword>
<evidence type="ECO:0000256" key="2">
    <source>
        <dbReference type="ARBA" id="ARBA00022448"/>
    </source>
</evidence>
<dbReference type="GO" id="GO:0015768">
    <property type="term" value="P:maltose transport"/>
    <property type="evidence" value="ECO:0007669"/>
    <property type="project" value="TreeGrafter"/>
</dbReference>
<dbReference type="GO" id="GO:1901982">
    <property type="term" value="F:maltose binding"/>
    <property type="evidence" value="ECO:0007669"/>
    <property type="project" value="TreeGrafter"/>
</dbReference>
<reference evidence="6" key="1">
    <citation type="submission" date="2020-10" db="EMBL/GenBank/DDBJ databases">
        <title>Sequencing the genomes of 1000 actinobacteria strains.</title>
        <authorList>
            <person name="Klenk H.-P."/>
        </authorList>
    </citation>
    <scope>NUCLEOTIDE SEQUENCE</scope>
    <source>
        <strain evidence="6">DSM 46832</strain>
    </source>
</reference>
<keyword evidence="6" id="KW-0762">Sugar transport</keyword>
<gene>
    <name evidence="6" type="ORF">H4W31_000039</name>
</gene>
<evidence type="ECO:0000256" key="4">
    <source>
        <dbReference type="SAM" id="MobiDB-lite"/>
    </source>
</evidence>
<comment type="caution">
    <text evidence="6">The sequence shown here is derived from an EMBL/GenBank/DDBJ whole genome shotgun (WGS) entry which is preliminary data.</text>
</comment>
<protein>
    <submittedName>
        <fullName evidence="6">Multiple sugar transport system substrate-binding protein</fullName>
    </submittedName>
</protein>
<keyword evidence="2" id="KW-0813">Transport</keyword>
<name>A0A927M0F3_9ACTN</name>
<dbReference type="GO" id="GO:0055052">
    <property type="term" value="C:ATP-binding cassette (ABC) transporter complex, substrate-binding subunit-containing"/>
    <property type="evidence" value="ECO:0007669"/>
    <property type="project" value="TreeGrafter"/>
</dbReference>
<dbReference type="AlphaFoldDB" id="A0A927M0F3"/>
<feature type="chain" id="PRO_5039060580" evidence="5">
    <location>
        <begin position="21"/>
        <end position="423"/>
    </location>
</feature>
<dbReference type="PANTHER" id="PTHR30061">
    <property type="entry name" value="MALTOSE-BINDING PERIPLASMIC PROTEIN"/>
    <property type="match status" value="1"/>
</dbReference>
<feature type="signal peptide" evidence="5">
    <location>
        <begin position="1"/>
        <end position="20"/>
    </location>
</feature>
<proteinExistence type="inferred from homology"/>
<dbReference type="PROSITE" id="PS51257">
    <property type="entry name" value="PROKAR_LIPOPROTEIN"/>
    <property type="match status" value="1"/>
</dbReference>
<evidence type="ECO:0000313" key="7">
    <source>
        <dbReference type="Proteomes" id="UP000649753"/>
    </source>
</evidence>
<evidence type="ECO:0000256" key="3">
    <source>
        <dbReference type="ARBA" id="ARBA00022729"/>
    </source>
</evidence>
<evidence type="ECO:0000256" key="1">
    <source>
        <dbReference type="ARBA" id="ARBA00008520"/>
    </source>
</evidence>
<dbReference type="EMBL" id="JADBEB010000001">
    <property type="protein sequence ID" value="MBE1484401.1"/>
    <property type="molecule type" value="Genomic_DNA"/>
</dbReference>
<dbReference type="InterPro" id="IPR006059">
    <property type="entry name" value="SBP"/>
</dbReference>
<dbReference type="Gene3D" id="3.40.190.10">
    <property type="entry name" value="Periplasmic binding protein-like II"/>
    <property type="match status" value="2"/>
</dbReference>
<sequence length="423" mass="45099">MRSQRRLAVAVTAATLIALAGCGRDSGGGQDEARSVSDGKATGEITVWAMGTEGEKLGAFAQDFMAENPDAKVTVTAVPWDAAHQKIASAIAGKQTPDVSMVGTTWMGEFAKTGTLDPTPTDLVDKASFFPGAWDTTVVDGTSYGVPWYVETRLIFYRKDLAQRAGITELPRSWEELTAFATAMKQKAGAESGLYLQPGGTGSWQSFLPFAWSNGANLVDGDRLTLDTPELTEAAAYYRSFFADKLSTTIDLGLQGSLEQSFVDGKTAAFISGPWHIGLLAEQGGAGFTEKFGVLPMPRRKSATSFIGGSDLAVFKDAKNRDGAWKFVSWLSRPQVQVKWYQTVKDLPAVQQSWQDPGLAGDPFLSAFGEQLKDAKSPPPMATWEQIAAVIDAEVERVAKSGTDPGAAVKAMQERAGSVGTGG</sequence>
<dbReference type="RefSeq" id="WP_192764774.1">
    <property type="nucleotide sequence ID" value="NZ_JADBEB010000001.1"/>
</dbReference>
<accession>A0A927M0F3</accession>
<dbReference type="GO" id="GO:0042956">
    <property type="term" value="P:maltodextrin transmembrane transport"/>
    <property type="evidence" value="ECO:0007669"/>
    <property type="project" value="TreeGrafter"/>
</dbReference>
<dbReference type="Proteomes" id="UP000649753">
    <property type="component" value="Unassembled WGS sequence"/>
</dbReference>
<dbReference type="PANTHER" id="PTHR30061:SF50">
    <property type="entry name" value="MALTOSE_MALTODEXTRIN-BINDING PERIPLASMIC PROTEIN"/>
    <property type="match status" value="1"/>
</dbReference>
<keyword evidence="7" id="KW-1185">Reference proteome</keyword>